<organism evidence="2 3">
    <name type="scientific">Methylocystis iwaonis</name>
    <dbReference type="NCBI Taxonomy" id="2885079"/>
    <lineage>
        <taxon>Bacteria</taxon>
        <taxon>Pseudomonadati</taxon>
        <taxon>Pseudomonadota</taxon>
        <taxon>Alphaproteobacteria</taxon>
        <taxon>Hyphomicrobiales</taxon>
        <taxon>Methylocystaceae</taxon>
        <taxon>Methylocystis</taxon>
    </lineage>
</organism>
<dbReference type="SUPFAM" id="SSF55729">
    <property type="entry name" value="Acyl-CoA N-acyltransferases (Nat)"/>
    <property type="match status" value="1"/>
</dbReference>
<keyword evidence="3" id="KW-1185">Reference proteome</keyword>
<dbReference type="EMBL" id="AP027142">
    <property type="protein sequence ID" value="BDV33541.1"/>
    <property type="molecule type" value="Genomic_DNA"/>
</dbReference>
<dbReference type="CDD" id="cd04301">
    <property type="entry name" value="NAT_SF"/>
    <property type="match status" value="1"/>
</dbReference>
<evidence type="ECO:0000313" key="3">
    <source>
        <dbReference type="Proteomes" id="UP001317629"/>
    </source>
</evidence>
<dbReference type="PROSITE" id="PS51186">
    <property type="entry name" value="GNAT"/>
    <property type="match status" value="1"/>
</dbReference>
<protein>
    <recommendedName>
        <fullName evidence="1">N-acetyltransferase domain-containing protein</fullName>
    </recommendedName>
</protein>
<sequence>MDESYSIRELSEEEFEPLFDKHKFSMFAGVHSYDMQHVLTDAEQQRIKELEENLGAPYKLYLGVFDIDNEFVGWSWGKQENASTFYMVSSAVLERHRRKGIYSALIAHNIERLSKAGFQLVYSRHCATNNDVIIPKLKAGFIISKMELDDRYGVLIHLHYYTNSYRRRIMDYRSGQETPDMKIKQVFGLV</sequence>
<evidence type="ECO:0000313" key="2">
    <source>
        <dbReference type="EMBL" id="BDV33541.1"/>
    </source>
</evidence>
<accession>A0ABM8E6P5</accession>
<dbReference type="Gene3D" id="3.40.630.30">
    <property type="match status" value="1"/>
</dbReference>
<name>A0ABM8E6P5_9HYPH</name>
<evidence type="ECO:0000259" key="1">
    <source>
        <dbReference type="PROSITE" id="PS51186"/>
    </source>
</evidence>
<dbReference type="Pfam" id="PF00583">
    <property type="entry name" value="Acetyltransf_1"/>
    <property type="match status" value="1"/>
</dbReference>
<feature type="domain" description="N-acetyltransferase" evidence="1">
    <location>
        <begin position="5"/>
        <end position="167"/>
    </location>
</feature>
<dbReference type="InterPro" id="IPR000182">
    <property type="entry name" value="GNAT_dom"/>
</dbReference>
<gene>
    <name evidence="2" type="ORF">SS37A_10700</name>
</gene>
<proteinExistence type="predicted"/>
<dbReference type="Proteomes" id="UP001317629">
    <property type="component" value="Chromosome"/>
</dbReference>
<reference evidence="2 3" key="1">
    <citation type="journal article" date="2023" name="Int. J. Syst. Evol. Microbiol.">
        <title>Methylocystis iwaonis sp. nov., a type II methane-oxidizing bacterium from surface soil of a rice paddy field in Japan, and emended description of the genus Methylocystis (ex Whittenbury et al. 1970) Bowman et al. 1993.</title>
        <authorList>
            <person name="Kaise H."/>
            <person name="Sawadogo J.B."/>
            <person name="Alam M.S."/>
            <person name="Ueno C."/>
            <person name="Dianou D."/>
            <person name="Shinjo R."/>
            <person name="Asakawa S."/>
        </authorList>
    </citation>
    <scope>NUCLEOTIDE SEQUENCE [LARGE SCALE GENOMIC DNA]</scope>
    <source>
        <strain evidence="2 3">SS37A-Re</strain>
    </source>
</reference>
<dbReference type="RefSeq" id="WP_281931006.1">
    <property type="nucleotide sequence ID" value="NZ_AP027142.1"/>
</dbReference>
<dbReference type="InterPro" id="IPR016181">
    <property type="entry name" value="Acyl_CoA_acyltransferase"/>
</dbReference>